<keyword evidence="2" id="KW-1185">Reference proteome</keyword>
<reference evidence="1 2" key="1">
    <citation type="submission" date="2024-03" db="EMBL/GenBank/DDBJ databases">
        <title>Novel species of the genus Variovorax.</title>
        <authorList>
            <person name="Liu Q."/>
            <person name="Xin Y.-H."/>
        </authorList>
    </citation>
    <scope>NUCLEOTIDE SEQUENCE [LARGE SCALE GENOMIC DNA]</scope>
    <source>
        <strain evidence="1 2">KACC 18901</strain>
    </source>
</reference>
<comment type="caution">
    <text evidence="1">The sequence shown here is derived from an EMBL/GenBank/DDBJ whole genome shotgun (WGS) entry which is preliminary data.</text>
</comment>
<dbReference type="EMBL" id="JBBKZS010000001">
    <property type="protein sequence ID" value="MEJ8853395.1"/>
    <property type="molecule type" value="Genomic_DNA"/>
</dbReference>
<dbReference type="Proteomes" id="UP001367030">
    <property type="component" value="Unassembled WGS sequence"/>
</dbReference>
<gene>
    <name evidence="1" type="ORF">WKW79_02375</name>
</gene>
<protein>
    <submittedName>
        <fullName evidence="1">Uncharacterized protein</fullName>
    </submittedName>
</protein>
<accession>A0ABU8X0S6</accession>
<dbReference type="RefSeq" id="WP_340333487.1">
    <property type="nucleotide sequence ID" value="NZ_JBBKZS010000001.1"/>
</dbReference>
<sequence length="98" mass="10468">MKAAISSKAPAPSQSQSLRGSFSLQLPVACLESSVPTGCWVDVWRRVVSSIEGPVAMKPGNRRAQPMQNMAVSRLLVLQASQTMVTVQGLGKMNASRL</sequence>
<organism evidence="1 2">
    <name type="scientific">Variovorax robiniae</name>
    <dbReference type="NCBI Taxonomy" id="1836199"/>
    <lineage>
        <taxon>Bacteria</taxon>
        <taxon>Pseudomonadati</taxon>
        <taxon>Pseudomonadota</taxon>
        <taxon>Betaproteobacteria</taxon>
        <taxon>Burkholderiales</taxon>
        <taxon>Comamonadaceae</taxon>
        <taxon>Variovorax</taxon>
    </lineage>
</organism>
<evidence type="ECO:0000313" key="2">
    <source>
        <dbReference type="Proteomes" id="UP001367030"/>
    </source>
</evidence>
<proteinExistence type="predicted"/>
<evidence type="ECO:0000313" key="1">
    <source>
        <dbReference type="EMBL" id="MEJ8853395.1"/>
    </source>
</evidence>
<name>A0ABU8X0S6_9BURK</name>